<evidence type="ECO:0000313" key="9">
    <source>
        <dbReference type="Proteomes" id="UP000675664"/>
    </source>
</evidence>
<keyword evidence="9" id="KW-1185">Reference proteome</keyword>
<reference evidence="8" key="2">
    <citation type="submission" date="2021-04" db="EMBL/GenBank/DDBJ databases">
        <authorList>
            <person name="Liu J."/>
        </authorList>
    </citation>
    <scope>NUCLEOTIDE SEQUENCE</scope>
    <source>
        <strain evidence="8">BAD-6</strain>
    </source>
</reference>
<name>A0A8J8B251_9FIRM</name>
<evidence type="ECO:0000313" key="8">
    <source>
        <dbReference type="EMBL" id="MBR0599423.1"/>
    </source>
</evidence>
<dbReference type="SUPFAM" id="SSF53822">
    <property type="entry name" value="Periplasmic binding protein-like I"/>
    <property type="match status" value="1"/>
</dbReference>
<protein>
    <submittedName>
        <fullName evidence="8">BMP family ABC transporter substrate-binding protein</fullName>
    </submittedName>
</protein>
<dbReference type="PANTHER" id="PTHR34296:SF2">
    <property type="entry name" value="ABC TRANSPORTER GUANOSINE-BINDING PROTEIN NUPN"/>
    <property type="match status" value="1"/>
</dbReference>
<dbReference type="Pfam" id="PF02608">
    <property type="entry name" value="Bmp"/>
    <property type="match status" value="1"/>
</dbReference>
<dbReference type="Gene3D" id="3.40.50.2300">
    <property type="match status" value="2"/>
</dbReference>
<evidence type="ECO:0000259" key="7">
    <source>
        <dbReference type="Pfam" id="PF02608"/>
    </source>
</evidence>
<dbReference type="Proteomes" id="UP000675664">
    <property type="component" value="Unassembled WGS sequence"/>
</dbReference>
<accession>A0A8J8B251</accession>
<keyword evidence="5" id="KW-0472">Membrane</keyword>
<evidence type="ECO:0000256" key="4">
    <source>
        <dbReference type="ARBA" id="ARBA00022729"/>
    </source>
</evidence>
<keyword evidence="3" id="KW-1003">Cell membrane</keyword>
<evidence type="ECO:0000256" key="5">
    <source>
        <dbReference type="ARBA" id="ARBA00023136"/>
    </source>
</evidence>
<dbReference type="GO" id="GO:0005886">
    <property type="term" value="C:plasma membrane"/>
    <property type="evidence" value="ECO:0007669"/>
    <property type="project" value="UniProtKB-SubCell"/>
</dbReference>
<dbReference type="InterPro" id="IPR050957">
    <property type="entry name" value="BMP_lipoprotein"/>
</dbReference>
<gene>
    <name evidence="8" type="ORF">KCX82_16170</name>
</gene>
<dbReference type="InterPro" id="IPR003760">
    <property type="entry name" value="PnrA-like"/>
</dbReference>
<dbReference type="EMBL" id="JAGSND010000013">
    <property type="protein sequence ID" value="MBR0599423.1"/>
    <property type="molecule type" value="Genomic_DNA"/>
</dbReference>
<comment type="similarity">
    <text evidence="2">Belongs to the BMP lipoprotein family.</text>
</comment>
<evidence type="ECO:0000256" key="1">
    <source>
        <dbReference type="ARBA" id="ARBA00004193"/>
    </source>
</evidence>
<proteinExistence type="inferred from homology"/>
<organism evidence="8 9">
    <name type="scientific">Sinanaerobacter chloroacetimidivorans</name>
    <dbReference type="NCBI Taxonomy" id="2818044"/>
    <lineage>
        <taxon>Bacteria</taxon>
        <taxon>Bacillati</taxon>
        <taxon>Bacillota</taxon>
        <taxon>Clostridia</taxon>
        <taxon>Peptostreptococcales</taxon>
        <taxon>Anaerovoracaceae</taxon>
        <taxon>Sinanaerobacter</taxon>
    </lineage>
</organism>
<comment type="subcellular location">
    <subcellularLocation>
        <location evidence="1">Cell membrane</location>
        <topology evidence="1">Lipid-anchor</topology>
    </subcellularLocation>
</comment>
<dbReference type="InterPro" id="IPR028082">
    <property type="entry name" value="Peripla_BP_I"/>
</dbReference>
<dbReference type="PANTHER" id="PTHR34296">
    <property type="entry name" value="TRANSCRIPTIONAL ACTIVATOR PROTEIN MED"/>
    <property type="match status" value="1"/>
</dbReference>
<comment type="caution">
    <text evidence="8">The sequence shown here is derived from an EMBL/GenBank/DDBJ whole genome shotgun (WGS) entry which is preliminary data.</text>
</comment>
<evidence type="ECO:0000256" key="2">
    <source>
        <dbReference type="ARBA" id="ARBA00008610"/>
    </source>
</evidence>
<keyword evidence="6" id="KW-0449">Lipoprotein</keyword>
<reference evidence="8" key="1">
    <citation type="submission" date="2021-04" db="EMBL/GenBank/DDBJ databases">
        <title>Sinoanaerobacter chloroacetimidivorans sp. nov., an obligate anaerobic bacterium isolated from anaerobic sludge.</title>
        <authorList>
            <person name="Bao Y."/>
        </authorList>
    </citation>
    <scope>NUCLEOTIDE SEQUENCE</scope>
    <source>
        <strain evidence="8">BAD-6</strain>
    </source>
</reference>
<dbReference type="AlphaFoldDB" id="A0A8J8B251"/>
<feature type="domain" description="ABC transporter substrate-binding protein PnrA-like" evidence="7">
    <location>
        <begin position="31"/>
        <end position="318"/>
    </location>
</feature>
<evidence type="ECO:0000256" key="6">
    <source>
        <dbReference type="ARBA" id="ARBA00023288"/>
    </source>
</evidence>
<sequence length="348" mass="37492">MVLCMVSAGFAACGGSSSSSGDGSGEEPLRVVLIGNQKFGDNGPMDDMAAGGERAAQDFGVEFKKMESEPVSFEEDIRTMVQEGYDLIITTFPYMSEATKAIAKESPDTKFAAIFQSINTEGETIPNLWDTKFLGQTTLYVDGYMAGLATKTNKIGLIIGGEEPSPNSEGNGFMRGVYDANPNATVEFAYASYEDTAKVKEMALAMIEKGVDFIQGDCGSADSGIVEAVNETKKDVMVFSVICDFTDSCDNFAGSIGMSFGSAVYDAVKYLVEDNFPGGTQGVRDISNDGYFLDWPTYEAFAERNEAYGEAFAKAIEEGKAIEAKIKSGELEIPYDPEVPNWKRISSL</sequence>
<keyword evidence="4" id="KW-0732">Signal</keyword>
<evidence type="ECO:0000256" key="3">
    <source>
        <dbReference type="ARBA" id="ARBA00022475"/>
    </source>
</evidence>